<proteinExistence type="predicted"/>
<dbReference type="PANTHER" id="PTHR43762:SF1">
    <property type="entry name" value="D-ARABINONO-1,4-LACTONE OXIDASE"/>
    <property type="match status" value="1"/>
</dbReference>
<dbReference type="AlphaFoldDB" id="A0A8J7RKH4"/>
<dbReference type="Pfam" id="PF01565">
    <property type="entry name" value="FAD_binding_4"/>
    <property type="match status" value="1"/>
</dbReference>
<name>A0A8J7RKH4_9BACT</name>
<dbReference type="Proteomes" id="UP000673975">
    <property type="component" value="Unassembled WGS sequence"/>
</dbReference>
<evidence type="ECO:0000313" key="4">
    <source>
        <dbReference type="Proteomes" id="UP000673975"/>
    </source>
</evidence>
<accession>A0A8J7RKH4</accession>
<feature type="region of interest" description="Disordered" evidence="1">
    <location>
        <begin position="251"/>
        <end position="279"/>
    </location>
</feature>
<dbReference type="RefSeq" id="WP_210512847.1">
    <property type="nucleotide sequence ID" value="NZ_JAFIDN010000010.1"/>
</dbReference>
<dbReference type="GO" id="GO:0071949">
    <property type="term" value="F:FAD binding"/>
    <property type="evidence" value="ECO:0007669"/>
    <property type="project" value="InterPro"/>
</dbReference>
<dbReference type="PANTHER" id="PTHR43762">
    <property type="entry name" value="L-GULONOLACTONE OXIDASE"/>
    <property type="match status" value="1"/>
</dbReference>
<dbReference type="GO" id="GO:0016899">
    <property type="term" value="F:oxidoreductase activity, acting on the CH-OH group of donors, oxygen as acceptor"/>
    <property type="evidence" value="ECO:0007669"/>
    <property type="project" value="InterPro"/>
</dbReference>
<dbReference type="Gene3D" id="3.30.465.10">
    <property type="match status" value="1"/>
</dbReference>
<comment type="caution">
    <text evidence="3">The sequence shown here is derived from an EMBL/GenBank/DDBJ whole genome shotgun (WGS) entry which is preliminary data.</text>
</comment>
<dbReference type="SUPFAM" id="SSF56176">
    <property type="entry name" value="FAD-binding/transporter-associated domain-like"/>
    <property type="match status" value="1"/>
</dbReference>
<dbReference type="InterPro" id="IPR010031">
    <property type="entry name" value="FAD_lactone_oxidase-like"/>
</dbReference>
<dbReference type="InterPro" id="IPR036318">
    <property type="entry name" value="FAD-bd_PCMH-like_sf"/>
</dbReference>
<evidence type="ECO:0000259" key="2">
    <source>
        <dbReference type="PROSITE" id="PS51387"/>
    </source>
</evidence>
<feature type="domain" description="FAD-binding PCMH-type" evidence="2">
    <location>
        <begin position="21"/>
        <end position="192"/>
    </location>
</feature>
<evidence type="ECO:0000313" key="3">
    <source>
        <dbReference type="EMBL" id="MBP3193390.1"/>
    </source>
</evidence>
<reference evidence="3" key="1">
    <citation type="submission" date="2021-02" db="EMBL/GenBank/DDBJ databases">
        <title>Natronogracilivirga saccharolytica gen. nov. sp. nov. a new anaerobic, haloalkiliphilic carbohydrate-fermenting bacterium from soda lake and proposing of Cyclonatronumiaceae fam. nov. in the phylum Balneolaeota.</title>
        <authorList>
            <person name="Zhilina T.N."/>
            <person name="Sorokin D.Y."/>
            <person name="Zavarzina D.G."/>
            <person name="Toshchakov S.V."/>
            <person name="Kublanov I.V."/>
        </authorList>
    </citation>
    <scope>NUCLEOTIDE SEQUENCE</scope>
    <source>
        <strain evidence="3">Z-1702</strain>
    </source>
</reference>
<evidence type="ECO:0000256" key="1">
    <source>
        <dbReference type="SAM" id="MobiDB-lite"/>
    </source>
</evidence>
<gene>
    <name evidence="3" type="ORF">NATSA_11995</name>
</gene>
<organism evidence="3 4">
    <name type="scientific">Natronogracilivirga saccharolytica</name>
    <dbReference type="NCBI Taxonomy" id="2812953"/>
    <lineage>
        <taxon>Bacteria</taxon>
        <taxon>Pseudomonadati</taxon>
        <taxon>Balneolota</taxon>
        <taxon>Balneolia</taxon>
        <taxon>Balneolales</taxon>
        <taxon>Cyclonatronaceae</taxon>
        <taxon>Natronogracilivirga</taxon>
    </lineage>
</organism>
<dbReference type="InterPro" id="IPR016166">
    <property type="entry name" value="FAD-bd_PCMH"/>
</dbReference>
<dbReference type="InterPro" id="IPR006094">
    <property type="entry name" value="Oxid_FAD_bind_N"/>
</dbReference>
<dbReference type="EMBL" id="JAFIDN010000010">
    <property type="protein sequence ID" value="MBP3193390.1"/>
    <property type="molecule type" value="Genomic_DNA"/>
</dbReference>
<dbReference type="PROSITE" id="PS51387">
    <property type="entry name" value="FAD_PCMH"/>
    <property type="match status" value="1"/>
</dbReference>
<keyword evidence="4" id="KW-1185">Reference proteome</keyword>
<protein>
    <submittedName>
        <fullName evidence="3">FAD-binding oxidoreductase</fullName>
    </submittedName>
</protein>
<dbReference type="InterPro" id="IPR016169">
    <property type="entry name" value="FAD-bd_PCMH_sub2"/>
</dbReference>
<sequence length="470" mass="52235">MSEDRPPDHKHPVSGYETTLSGWGRHPVVRSRVEPAFDRQTLKQSLQAEGQLIAFGQGRSYGDSALSDRVADMRPLDRMLSFDASDGLLVCEAGVLLADVIGTFLPRGWFLRVTPGTKYTTIGGAIAADVHGKNHHKAGCFGTWVKWIDLMLADGSVVRCSTGQETELFHATCGGMGLTGIIIQAGILLQPVPSASIRQTTVKTRDLAGTFEAFETHHDAPYSVAWIDCISGGSNLGRSLIMLGDFAGPGDAAGESGQTETRRAPSQRKRTIDYTPPGQGVRIPDAFPGSLLNRHTISLFNALYYRKAPRGQSSGNVGLDSFFYPLDRLRNWNRIYGRSGMMQYQFILPKETSFNGMEEILAEITKSRMGSFLAVLKLYGPENDHYLSFPMEGYSLALDFKIQNGLQDLFDRLDRLVIKYNGRVYLAKDARMSRRMFDRGYPRADRFRKLRKALGLDKKFQSMQSLRLGL</sequence>